<dbReference type="AlphaFoldDB" id="A0A3M3ZPP5"/>
<feature type="domain" description="N-acetyltransferase" evidence="1">
    <location>
        <begin position="225"/>
        <end position="368"/>
    </location>
</feature>
<dbReference type="InterPro" id="IPR016181">
    <property type="entry name" value="Acyl_CoA_acyltransferase"/>
</dbReference>
<evidence type="ECO:0000313" key="2">
    <source>
        <dbReference type="EMBL" id="RMO96558.1"/>
    </source>
</evidence>
<dbReference type="Proteomes" id="UP000279372">
    <property type="component" value="Unassembled WGS sequence"/>
</dbReference>
<organism evidence="2 3">
    <name type="scientific">Pseudomonas syringae pv. philadelphi</name>
    <dbReference type="NCBI Taxonomy" id="251706"/>
    <lineage>
        <taxon>Bacteria</taxon>
        <taxon>Pseudomonadati</taxon>
        <taxon>Pseudomonadota</taxon>
        <taxon>Gammaproteobacteria</taxon>
        <taxon>Pseudomonadales</taxon>
        <taxon>Pseudomonadaceae</taxon>
        <taxon>Pseudomonas</taxon>
    </lineage>
</organism>
<dbReference type="PROSITE" id="PS51186">
    <property type="entry name" value="GNAT"/>
    <property type="match status" value="1"/>
</dbReference>
<evidence type="ECO:0000313" key="3">
    <source>
        <dbReference type="Proteomes" id="UP000279372"/>
    </source>
</evidence>
<dbReference type="EMBL" id="RBQB01000041">
    <property type="protein sequence ID" value="RMO96558.1"/>
    <property type="molecule type" value="Genomic_DNA"/>
</dbReference>
<sequence>MYKRCCIDLDSRRAVRRKSPVQGPFILLGLLTEKEFVVSSTPTLQTDRLLLTPLRLEDAANVQRRFPHWDIVRYLNNRVPWPYPEEGALRYIEDVALPAIARGTEWHWMIRLQSAPDDIIGSITLMTQPGNNRGFWLHPNYQRNGYMTEACQVINRYWFEVLNMDLMQVPKAVLNEASRRISINEGMRVVGTHEDEFVGGRYGVEVWEMTREEWMQSTLHLALEVTLVTVQPEDFEALAAIRIEAMRDSLERLGRFDPVRARERFLDGFSAPCTRYIEVAGERVGFVVIKAADDHLLLDHLYIMPSAQGQGIGSAVLAQVFEQADALSSAVRVGALKESASNRFYLRHGFQLFESGEFDNYYVRTQRPTSR</sequence>
<dbReference type="InterPro" id="IPR000182">
    <property type="entry name" value="GNAT_dom"/>
</dbReference>
<dbReference type="SUPFAM" id="SSF55729">
    <property type="entry name" value="Acyl-CoA N-acyltransferases (Nat)"/>
    <property type="match status" value="2"/>
</dbReference>
<evidence type="ECO:0000259" key="1">
    <source>
        <dbReference type="PROSITE" id="PS51186"/>
    </source>
</evidence>
<accession>A0A3M3ZPP5</accession>
<dbReference type="GO" id="GO:0016747">
    <property type="term" value="F:acyltransferase activity, transferring groups other than amino-acyl groups"/>
    <property type="evidence" value="ECO:0007669"/>
    <property type="project" value="InterPro"/>
</dbReference>
<dbReference type="Gene3D" id="3.40.630.30">
    <property type="match status" value="2"/>
</dbReference>
<keyword evidence="2" id="KW-0808">Transferase</keyword>
<dbReference type="PANTHER" id="PTHR43792">
    <property type="entry name" value="GNAT FAMILY, PUTATIVE (AFU_ORTHOLOGUE AFUA_3G00765)-RELATED-RELATED"/>
    <property type="match status" value="1"/>
</dbReference>
<dbReference type="Pfam" id="PF13302">
    <property type="entry name" value="Acetyltransf_3"/>
    <property type="match status" value="1"/>
</dbReference>
<dbReference type="Pfam" id="PF13508">
    <property type="entry name" value="Acetyltransf_7"/>
    <property type="match status" value="1"/>
</dbReference>
<comment type="caution">
    <text evidence="2">The sequence shown here is derived from an EMBL/GenBank/DDBJ whole genome shotgun (WGS) entry which is preliminary data.</text>
</comment>
<dbReference type="CDD" id="cd04301">
    <property type="entry name" value="NAT_SF"/>
    <property type="match status" value="1"/>
</dbReference>
<gene>
    <name evidence="2" type="ORF">ALQ33_102163</name>
</gene>
<reference evidence="2 3" key="1">
    <citation type="submission" date="2018-08" db="EMBL/GenBank/DDBJ databases">
        <title>Recombination of ecologically and evolutionarily significant loci maintains genetic cohesion in the Pseudomonas syringae species complex.</title>
        <authorList>
            <person name="Dillon M."/>
            <person name="Thakur S."/>
            <person name="Almeida R.N.D."/>
            <person name="Weir B.S."/>
            <person name="Guttman D.S."/>
        </authorList>
    </citation>
    <scope>NUCLEOTIDE SEQUENCE [LARGE SCALE GENOMIC DNA]</scope>
    <source>
        <strain evidence="2 3">ICMP 8902</strain>
    </source>
</reference>
<name>A0A3M3ZPP5_9PSED</name>
<dbReference type="InterPro" id="IPR051531">
    <property type="entry name" value="N-acetyltransferase"/>
</dbReference>
<proteinExistence type="predicted"/>
<protein>
    <submittedName>
        <fullName evidence="2">Acetyltransferase</fullName>
    </submittedName>
</protein>